<protein>
    <submittedName>
        <fullName evidence="2">Uncharacterized protein</fullName>
    </submittedName>
</protein>
<keyword evidence="3" id="KW-1185">Reference proteome</keyword>
<evidence type="ECO:0000313" key="3">
    <source>
        <dbReference type="Proteomes" id="UP001307889"/>
    </source>
</evidence>
<dbReference type="Proteomes" id="UP001307889">
    <property type="component" value="Chromosome 1"/>
</dbReference>
<dbReference type="EMBL" id="AP028909">
    <property type="protein sequence ID" value="BES87593.1"/>
    <property type="molecule type" value="Genomic_DNA"/>
</dbReference>
<proteinExistence type="predicted"/>
<accession>A0ABN7A6Q6</accession>
<evidence type="ECO:0000313" key="2">
    <source>
        <dbReference type="EMBL" id="BES87593.1"/>
    </source>
</evidence>
<feature type="region of interest" description="Disordered" evidence="1">
    <location>
        <begin position="19"/>
        <end position="70"/>
    </location>
</feature>
<reference evidence="2 3" key="1">
    <citation type="submission" date="2023-09" db="EMBL/GenBank/DDBJ databases">
        <title>Nesidiocoris tenuis whole genome shotgun sequence.</title>
        <authorList>
            <person name="Shibata T."/>
            <person name="Shimoda M."/>
            <person name="Kobayashi T."/>
            <person name="Uehara T."/>
        </authorList>
    </citation>
    <scope>NUCLEOTIDE SEQUENCE [LARGE SCALE GENOMIC DNA]</scope>
    <source>
        <strain evidence="2 3">Japan</strain>
    </source>
</reference>
<name>A0ABN7A6Q6_9HEMI</name>
<feature type="compositionally biased region" description="Basic and acidic residues" evidence="1">
    <location>
        <begin position="36"/>
        <end position="51"/>
    </location>
</feature>
<gene>
    <name evidence="2" type="ORF">NTJ_00398</name>
</gene>
<evidence type="ECO:0000256" key="1">
    <source>
        <dbReference type="SAM" id="MobiDB-lite"/>
    </source>
</evidence>
<sequence>MPSIHGLLFPGSFGWDLGLDAASESEVPGPPSRAGATEEKRRPAERVEPKNSRSAPRHHSRVELSRSIGL</sequence>
<organism evidence="2 3">
    <name type="scientific">Nesidiocoris tenuis</name>
    <dbReference type="NCBI Taxonomy" id="355587"/>
    <lineage>
        <taxon>Eukaryota</taxon>
        <taxon>Metazoa</taxon>
        <taxon>Ecdysozoa</taxon>
        <taxon>Arthropoda</taxon>
        <taxon>Hexapoda</taxon>
        <taxon>Insecta</taxon>
        <taxon>Pterygota</taxon>
        <taxon>Neoptera</taxon>
        <taxon>Paraneoptera</taxon>
        <taxon>Hemiptera</taxon>
        <taxon>Heteroptera</taxon>
        <taxon>Panheteroptera</taxon>
        <taxon>Cimicomorpha</taxon>
        <taxon>Miridae</taxon>
        <taxon>Dicyphina</taxon>
        <taxon>Nesidiocoris</taxon>
    </lineage>
</organism>